<organism evidence="1 2">
    <name type="scientific">Streptococcus parasanguinis (strain ATCC 15912 / DSM 6778 / CIP 104372 / LMG 14537)</name>
    <dbReference type="NCBI Taxonomy" id="760570"/>
    <lineage>
        <taxon>Bacteria</taxon>
        <taxon>Bacillati</taxon>
        <taxon>Bacillota</taxon>
        <taxon>Bacilli</taxon>
        <taxon>Lactobacillales</taxon>
        <taxon>Streptococcaceae</taxon>
        <taxon>Streptococcus</taxon>
    </lineage>
</organism>
<dbReference type="AlphaFoldDB" id="F8DHA0"/>
<dbReference type="RefSeq" id="WP_013903613.1">
    <property type="nucleotide sequence ID" value="NC_015678.1"/>
</dbReference>
<sequence>MKTPKLYSDLLKKKQLTTEMIAECIYSVNKRAKNYRDKVREYRKSPYHSHIQANIDNAIEKKVEYYGMKEELLQPFAPTVIHKQFVKNTKRVYSYEEDYQKILVEKEGDIIWKSNYFDHERYTKIHFFDYQIENNLYFFYYEIGGFSFHKPINEVEAIKSGLNIVEIDENFKTYGRKIEDLLSVPFVRKVLNLLNSGDYTIVE</sequence>
<gene>
    <name evidence="1" type="ordered locus">HMPREF0833_10551</name>
</gene>
<evidence type="ECO:0000313" key="2">
    <source>
        <dbReference type="Proteomes" id="UP000001502"/>
    </source>
</evidence>
<dbReference type="KEGG" id="scp:HMPREF0833_10551"/>
<name>F8DHA0_STREP</name>
<dbReference type="HOGENOM" id="CLU_1325738_0_0_9"/>
<reference evidence="2" key="1">
    <citation type="submission" date="2011-06" db="EMBL/GenBank/DDBJ databases">
        <title>Complete sequence of Streptococcus parasanguinis strain ATCC 15912.</title>
        <authorList>
            <person name="Muzny D."/>
            <person name="Qin X."/>
            <person name="Buhay C."/>
            <person name="Dugan-Rocha S."/>
            <person name="Ding Y."/>
            <person name="Chen G."/>
            <person name="Hawes A."/>
            <person name="Holder M."/>
            <person name="Jhangiani S."/>
            <person name="Johnson A."/>
            <person name="Khan Z."/>
            <person name="Li Z."/>
            <person name="Liu W."/>
            <person name="Liu X."/>
            <person name="Perez L."/>
            <person name="Shen H."/>
            <person name="Wang Q."/>
            <person name="Watt J."/>
            <person name="Xi L."/>
            <person name="Xin Y."/>
            <person name="Zhou J."/>
            <person name="Deng J."/>
            <person name="Jiang H."/>
            <person name="Liu Y."/>
            <person name="Qu J."/>
            <person name="Song X.-Z."/>
            <person name="Zhang L."/>
            <person name="Villasana D."/>
            <person name="Johnson A."/>
            <person name="Liu J."/>
            <person name="Liyanage D."/>
            <person name="Lorensuhewa L."/>
            <person name="Robinson T."/>
            <person name="Song A."/>
            <person name="Song B.-B."/>
            <person name="Dinh H."/>
            <person name="Thornton R."/>
            <person name="Coyle M."/>
            <person name="Francisco L."/>
            <person name="Jackson L."/>
            <person name="Javaid M."/>
            <person name="Korchina V."/>
            <person name="Kovar C."/>
            <person name="Mata R."/>
            <person name="Mathew T."/>
            <person name="Ngo R."/>
            <person name="Nguyen L."/>
            <person name="Nguyen N."/>
            <person name="Okwuonu G."/>
            <person name="Ongeri F."/>
            <person name="Pham C."/>
            <person name="Simmons D."/>
            <person name="Wilczek-Boney K."/>
            <person name="Hale W."/>
            <person name="Jakkamsetti A."/>
            <person name="Pham P."/>
            <person name="Ruth R."/>
            <person name="San Lucas F."/>
            <person name="Warren J."/>
            <person name="Zhang J."/>
            <person name="Zhao Z."/>
            <person name="Zhou C."/>
            <person name="Zhu D."/>
            <person name="Lee S."/>
            <person name="Bess C."/>
            <person name="Blankenburg K."/>
            <person name="Forbes L."/>
            <person name="Fu Q."/>
            <person name="Gubbala S."/>
            <person name="Hirani K."/>
            <person name="Jayaseelan J.C."/>
            <person name="Lara F."/>
            <person name="Munidasa M."/>
            <person name="Palculict T."/>
            <person name="Patil S."/>
            <person name="Pu L.-L."/>
            <person name="Saada N."/>
            <person name="Tang L."/>
            <person name="Weissenberger G."/>
            <person name="Zhu Y."/>
            <person name="Hemphill L."/>
            <person name="Shang Y."/>
            <person name="Youmans B."/>
            <person name="Ayvaz T."/>
            <person name="Ross M."/>
            <person name="Santibanez J."/>
            <person name="Aqrawi P."/>
            <person name="Gross S."/>
            <person name="Joshi V."/>
            <person name="Fowler G."/>
            <person name="Nazareth L."/>
            <person name="Reid J."/>
            <person name="Worley K."/>
            <person name="Petrosino J."/>
            <person name="Highlander S."/>
            <person name="Gibbs R."/>
        </authorList>
    </citation>
    <scope>NUCLEOTIDE SEQUENCE [LARGE SCALE GENOMIC DNA]</scope>
    <source>
        <strain evidence="2">ATCC 15912 / DSM 6778 / CIP 104372 / LMG 14537</strain>
    </source>
</reference>
<accession>F8DHA0</accession>
<evidence type="ECO:0000313" key="1">
    <source>
        <dbReference type="EMBL" id="AEH55582.1"/>
    </source>
</evidence>
<protein>
    <submittedName>
        <fullName evidence="1">Uncharacterized protein</fullName>
    </submittedName>
</protein>
<dbReference type="Proteomes" id="UP000001502">
    <property type="component" value="Chromosome"/>
</dbReference>
<proteinExistence type="predicted"/>
<dbReference type="GeneID" id="10835050"/>
<dbReference type="EMBL" id="CP002843">
    <property type="protein sequence ID" value="AEH55582.1"/>
    <property type="molecule type" value="Genomic_DNA"/>
</dbReference>